<evidence type="ECO:0000313" key="17">
    <source>
        <dbReference type="Proteomes" id="UP000092462"/>
    </source>
</evidence>
<dbReference type="AlphaFoldDB" id="A0A1B0GNF5"/>
<dbReference type="EnsemblMetazoa" id="PPAI004825-RA">
    <property type="protein sequence ID" value="PPAI004825-PA"/>
    <property type="gene ID" value="PPAI004825"/>
</dbReference>
<dbReference type="GO" id="GO:0005615">
    <property type="term" value="C:extracellular space"/>
    <property type="evidence" value="ECO:0007669"/>
    <property type="project" value="TreeGrafter"/>
</dbReference>
<dbReference type="GO" id="GO:0042277">
    <property type="term" value="F:peptide binding"/>
    <property type="evidence" value="ECO:0007669"/>
    <property type="project" value="TreeGrafter"/>
</dbReference>
<dbReference type="GO" id="GO:0005886">
    <property type="term" value="C:plasma membrane"/>
    <property type="evidence" value="ECO:0007669"/>
    <property type="project" value="UniProtKB-SubCell"/>
</dbReference>
<sequence>MIWRYLVLLLVLVEIFAKPGGDLKLNELEEDEEEVLNPADYYLPLNVMPQKYKISLDIDTNLWNFHGREIVEVIIVNPTREIHFNARGLTIQWNEAILRHITDQGFTDYIPSNYTYSEETEIVVLSFDQEFLPDNYELHLSFIGIIRSDVFGLYRSEYTIDNQQKYVVVTQFQATYARTVFPCWDNTNYRSIFEIELNHPDRYEAYSNMRIANKTVLENNRIVTLFDPSPPMATYLVAFALAEYQTFRSSDDFIGVHVPSNVNETLAQYFITNIRNALNIFEDFLNRNYQLPKLDFISIPRMFFGGMEHWGLITALSRYFVNDPNTVLASPHQSMTTIITHELAHMWFGNEVTPESWNYLWLSEGMASYFELFIGDRMHSNWRLMDQYLLIHVHNAMRQDDKMNARPMTGSFYKPMDFNGQFDYIPYAKCMLKRLERVRNTGSVMRMIQHIIGIQRFRDFLFDYISARSFSTTNPDRFHERIQEVVDRASDIPLPSDTSMATIIRSWTDNAGYPVVLVTRTTNGISLTQKRFLVDWEHTTVVPSEFYIPVNTKTASNNHVVGTLPMSWIVPGSDLQIDNIALTDYVIVNRQQTGYYRVNYGDYDWKFLSEVLLDNSCHKSGNNGAIREMLGHCAENYWLNLFGNPKHLVTYQVASNLSVEGRNVISVCIICQPDRWINFFRDVVNFIFEIGNNSQEGVISSLTSFGQICRIINQLSSVQDMNTFKILRIVLFLTGRDDHEDILMRIIDGVGCSTNETIINNFLDTSIQHLPVQGSGIRGSDRNRIFRSVSTGSYMGTKLSLELILNNFLEVENRYESIDNAVRGISTFVVTDELLDLLQEIVDVHSARMSASLQAIFQNEITAAKRNVAWVNHFQPRINTWLEANVELPTGDSGHRLKAVSSIVLLLITFLLNRAF</sequence>
<comment type="similarity">
    <text evidence="2 13">Belongs to the peptidase M1 family.</text>
</comment>
<keyword evidence="3" id="KW-0336">GPI-anchor</keyword>
<evidence type="ECO:0000256" key="8">
    <source>
        <dbReference type="ARBA" id="ARBA00023049"/>
    </source>
</evidence>
<keyword evidence="3" id="KW-0472">Membrane</keyword>
<feature type="domain" description="Peptidase M1 membrane alanine aminopeptidase" evidence="14">
    <location>
        <begin position="275"/>
        <end position="487"/>
    </location>
</feature>
<comment type="subcellular location">
    <subcellularLocation>
        <location evidence="1">Cell membrane</location>
        <topology evidence="1">Lipid-anchor</topology>
        <topology evidence="1">GPI-anchor</topology>
    </subcellularLocation>
</comment>
<dbReference type="InterPro" id="IPR027268">
    <property type="entry name" value="Peptidase_M4/M1_CTD_sf"/>
</dbReference>
<dbReference type="Gene3D" id="2.60.40.1730">
    <property type="entry name" value="tricorn interacting facor f3 domain"/>
    <property type="match status" value="1"/>
</dbReference>
<feature type="domain" description="Aminopeptidase N-like N-terminal" evidence="15">
    <location>
        <begin position="49"/>
        <end position="236"/>
    </location>
</feature>
<evidence type="ECO:0000259" key="15">
    <source>
        <dbReference type="Pfam" id="PF17900"/>
    </source>
</evidence>
<dbReference type="Pfam" id="PF01433">
    <property type="entry name" value="Peptidase_M1"/>
    <property type="match status" value="1"/>
</dbReference>
<name>A0A1B0GNF5_PHLPP</name>
<evidence type="ECO:0000259" key="14">
    <source>
        <dbReference type="Pfam" id="PF01433"/>
    </source>
</evidence>
<evidence type="ECO:0000256" key="11">
    <source>
        <dbReference type="PIRSR" id="PIRSR634016-3"/>
    </source>
</evidence>
<dbReference type="GO" id="GO:0008270">
    <property type="term" value="F:zinc ion binding"/>
    <property type="evidence" value="ECO:0007669"/>
    <property type="project" value="UniProtKB-UniRule"/>
</dbReference>
<evidence type="ECO:0000313" key="16">
    <source>
        <dbReference type="EnsemblMetazoa" id="PPAI004825-PA"/>
    </source>
</evidence>
<dbReference type="CDD" id="cd09601">
    <property type="entry name" value="M1_APN-Q_like"/>
    <property type="match status" value="1"/>
</dbReference>
<dbReference type="InterPro" id="IPR034016">
    <property type="entry name" value="M1_APN-typ"/>
</dbReference>
<proteinExistence type="inferred from homology"/>
<keyword evidence="13" id="KW-0031">Aminopeptidase</keyword>
<feature type="site" description="Transition state stabilizer" evidence="12">
    <location>
        <position position="427"/>
    </location>
</feature>
<evidence type="ECO:0000256" key="6">
    <source>
        <dbReference type="ARBA" id="ARBA00022801"/>
    </source>
</evidence>
<dbReference type="SUPFAM" id="SSF63737">
    <property type="entry name" value="Leukotriene A4 hydrolase N-terminal domain"/>
    <property type="match status" value="1"/>
</dbReference>
<keyword evidence="17" id="KW-1185">Reference proteome</keyword>
<dbReference type="GO" id="GO:0005737">
    <property type="term" value="C:cytoplasm"/>
    <property type="evidence" value="ECO:0007669"/>
    <property type="project" value="TreeGrafter"/>
</dbReference>
<comment type="cofactor">
    <cofactor evidence="11 13">
        <name>Zn(2+)</name>
        <dbReference type="ChEBI" id="CHEBI:29105"/>
    </cofactor>
    <text evidence="11 13">Binds 1 zinc ion per subunit.</text>
</comment>
<organism evidence="16 17">
    <name type="scientific">Phlebotomus papatasi</name>
    <name type="common">Sandfly</name>
    <dbReference type="NCBI Taxonomy" id="29031"/>
    <lineage>
        <taxon>Eukaryota</taxon>
        <taxon>Metazoa</taxon>
        <taxon>Ecdysozoa</taxon>
        <taxon>Arthropoda</taxon>
        <taxon>Hexapoda</taxon>
        <taxon>Insecta</taxon>
        <taxon>Pterygota</taxon>
        <taxon>Neoptera</taxon>
        <taxon>Endopterygota</taxon>
        <taxon>Diptera</taxon>
        <taxon>Nematocera</taxon>
        <taxon>Psychodoidea</taxon>
        <taxon>Psychodidae</taxon>
        <taxon>Phlebotomus</taxon>
        <taxon>Phlebotomus</taxon>
    </lineage>
</organism>
<dbReference type="InterPro" id="IPR014782">
    <property type="entry name" value="Peptidase_M1_dom"/>
</dbReference>
<evidence type="ECO:0000256" key="7">
    <source>
        <dbReference type="ARBA" id="ARBA00022833"/>
    </source>
</evidence>
<dbReference type="Gene3D" id="2.60.40.1910">
    <property type="match status" value="1"/>
</dbReference>
<keyword evidence="9" id="KW-0449">Lipoprotein</keyword>
<dbReference type="PANTHER" id="PTHR11533">
    <property type="entry name" value="PROTEASE M1 ZINC METALLOPROTEASE"/>
    <property type="match status" value="1"/>
</dbReference>
<keyword evidence="7 11" id="KW-0862">Zinc</keyword>
<reference evidence="16" key="1">
    <citation type="submission" date="2022-08" db="UniProtKB">
        <authorList>
            <consortium name="EnsemblMetazoa"/>
        </authorList>
    </citation>
    <scope>IDENTIFICATION</scope>
    <source>
        <strain evidence="16">Israel</strain>
    </source>
</reference>
<evidence type="ECO:0000256" key="3">
    <source>
        <dbReference type="ARBA" id="ARBA00022622"/>
    </source>
</evidence>
<dbReference type="Gene3D" id="1.25.50.20">
    <property type="match status" value="1"/>
</dbReference>
<keyword evidence="5 11" id="KW-0479">Metal-binding</keyword>
<dbReference type="EC" id="3.4.11.-" evidence="13"/>
<evidence type="ECO:0000256" key="4">
    <source>
        <dbReference type="ARBA" id="ARBA00022670"/>
    </source>
</evidence>
<feature type="binding site" evidence="11">
    <location>
        <position position="364"/>
    </location>
    <ligand>
        <name>Zn(2+)</name>
        <dbReference type="ChEBI" id="CHEBI:29105"/>
        <note>catalytic</note>
    </ligand>
</feature>
<feature type="binding site" evidence="11">
    <location>
        <position position="341"/>
    </location>
    <ligand>
        <name>Zn(2+)</name>
        <dbReference type="ChEBI" id="CHEBI:29105"/>
        <note>catalytic</note>
    </ligand>
</feature>
<dbReference type="VEuPathDB" id="VectorBase:PPAPM1_001032"/>
<dbReference type="GO" id="GO:0006508">
    <property type="term" value="P:proteolysis"/>
    <property type="evidence" value="ECO:0007669"/>
    <property type="project" value="UniProtKB-KW"/>
</dbReference>
<keyword evidence="6 13" id="KW-0378">Hydrolase</keyword>
<dbReference type="GO" id="GO:0043171">
    <property type="term" value="P:peptide catabolic process"/>
    <property type="evidence" value="ECO:0007669"/>
    <property type="project" value="TreeGrafter"/>
</dbReference>
<dbReference type="GO" id="GO:0070006">
    <property type="term" value="F:metalloaminopeptidase activity"/>
    <property type="evidence" value="ECO:0007669"/>
    <property type="project" value="TreeGrafter"/>
</dbReference>
<keyword evidence="4 13" id="KW-0645">Protease</keyword>
<dbReference type="EMBL" id="AJVK01029404">
    <property type="status" value="NOT_ANNOTATED_CDS"/>
    <property type="molecule type" value="Genomic_DNA"/>
</dbReference>
<evidence type="ECO:0000256" key="10">
    <source>
        <dbReference type="PIRSR" id="PIRSR634016-1"/>
    </source>
</evidence>
<dbReference type="Proteomes" id="UP000092462">
    <property type="component" value="Unassembled WGS sequence"/>
</dbReference>
<evidence type="ECO:0000256" key="13">
    <source>
        <dbReference type="RuleBase" id="RU364040"/>
    </source>
</evidence>
<dbReference type="InterPro" id="IPR042097">
    <property type="entry name" value="Aminopeptidase_N-like_N_sf"/>
</dbReference>
<evidence type="ECO:0000256" key="1">
    <source>
        <dbReference type="ARBA" id="ARBA00004609"/>
    </source>
</evidence>
<dbReference type="PRINTS" id="PR00756">
    <property type="entry name" value="ALADIPTASE"/>
</dbReference>
<dbReference type="GO" id="GO:0098552">
    <property type="term" value="C:side of membrane"/>
    <property type="evidence" value="ECO:0007669"/>
    <property type="project" value="UniProtKB-KW"/>
</dbReference>
<evidence type="ECO:0000256" key="5">
    <source>
        <dbReference type="ARBA" id="ARBA00022723"/>
    </source>
</evidence>
<dbReference type="InterPro" id="IPR001930">
    <property type="entry name" value="Peptidase_M1"/>
</dbReference>
<dbReference type="SUPFAM" id="SSF55486">
    <property type="entry name" value="Metalloproteases ('zincins'), catalytic domain"/>
    <property type="match status" value="1"/>
</dbReference>
<dbReference type="InterPro" id="IPR045357">
    <property type="entry name" value="Aminopeptidase_N-like_N"/>
</dbReference>
<keyword evidence="3" id="KW-0325">Glycoprotein</keyword>
<dbReference type="InterPro" id="IPR050344">
    <property type="entry name" value="Peptidase_M1_aminopeptidases"/>
</dbReference>
<dbReference type="Pfam" id="PF17900">
    <property type="entry name" value="Peptidase_M1_N"/>
    <property type="match status" value="1"/>
</dbReference>
<evidence type="ECO:0000256" key="9">
    <source>
        <dbReference type="ARBA" id="ARBA00023288"/>
    </source>
</evidence>
<keyword evidence="8 13" id="KW-0482">Metalloprotease</keyword>
<evidence type="ECO:0000256" key="12">
    <source>
        <dbReference type="PIRSR" id="PIRSR634016-4"/>
    </source>
</evidence>
<dbReference type="PANTHER" id="PTHR11533:SF290">
    <property type="entry name" value="AMINOPEPTIDASE"/>
    <property type="match status" value="1"/>
</dbReference>
<feature type="binding site" evidence="11">
    <location>
        <position position="345"/>
    </location>
    <ligand>
        <name>Zn(2+)</name>
        <dbReference type="ChEBI" id="CHEBI:29105"/>
        <note>catalytic</note>
    </ligand>
</feature>
<evidence type="ECO:0000256" key="2">
    <source>
        <dbReference type="ARBA" id="ARBA00010136"/>
    </source>
</evidence>
<dbReference type="VEuPathDB" id="VectorBase:PPAI004825"/>
<protein>
    <recommendedName>
        <fullName evidence="13">Aminopeptidase</fullName>
        <ecNumber evidence="13">3.4.11.-</ecNumber>
    </recommendedName>
</protein>
<feature type="active site" description="Proton acceptor" evidence="10">
    <location>
        <position position="342"/>
    </location>
</feature>
<dbReference type="Gene3D" id="1.10.390.10">
    <property type="entry name" value="Neutral Protease Domain 2"/>
    <property type="match status" value="1"/>
</dbReference>
<accession>A0A1B0GNF5</accession>